<dbReference type="PANTHER" id="PTHR42793">
    <property type="entry name" value="COA BINDING DOMAIN CONTAINING PROTEIN"/>
    <property type="match status" value="1"/>
</dbReference>
<keyword evidence="1" id="KW-0547">Nucleotide-binding</keyword>
<name>A0A4Q5MXF5_9MICO</name>
<dbReference type="SUPFAM" id="SSF51735">
    <property type="entry name" value="NAD(P)-binding Rossmann-fold domains"/>
    <property type="match status" value="1"/>
</dbReference>
<dbReference type="Proteomes" id="UP000293764">
    <property type="component" value="Unassembled WGS sequence"/>
</dbReference>
<dbReference type="InterPro" id="IPR032875">
    <property type="entry name" value="Succ_CoA_lig_flav_dom"/>
</dbReference>
<dbReference type="InterPro" id="IPR000182">
    <property type="entry name" value="GNAT_dom"/>
</dbReference>
<dbReference type="Gene3D" id="3.40.50.261">
    <property type="entry name" value="Succinyl-CoA synthetase domains"/>
    <property type="match status" value="2"/>
</dbReference>
<keyword evidence="5" id="KW-0808">Transferase</keyword>
<proteinExistence type="predicted"/>
<dbReference type="Gene3D" id="3.30.470.20">
    <property type="entry name" value="ATP-grasp fold, B domain"/>
    <property type="match status" value="1"/>
</dbReference>
<dbReference type="InterPro" id="IPR013815">
    <property type="entry name" value="ATP_grasp_subdomain_1"/>
</dbReference>
<dbReference type="InterPro" id="IPR036291">
    <property type="entry name" value="NAD(P)-bd_dom_sf"/>
</dbReference>
<dbReference type="PROSITE" id="PS50975">
    <property type="entry name" value="ATP_GRASP"/>
    <property type="match status" value="1"/>
</dbReference>
<dbReference type="Pfam" id="PF00583">
    <property type="entry name" value="Acetyltransf_1"/>
    <property type="match status" value="1"/>
</dbReference>
<evidence type="ECO:0000313" key="5">
    <source>
        <dbReference type="EMBL" id="RYV50338.1"/>
    </source>
</evidence>
<dbReference type="InterPro" id="IPR016102">
    <property type="entry name" value="Succinyl-CoA_synth-like"/>
</dbReference>
<dbReference type="SUPFAM" id="SSF52210">
    <property type="entry name" value="Succinyl-CoA synthetase domains"/>
    <property type="match status" value="2"/>
</dbReference>
<dbReference type="OrthoDB" id="190266at2"/>
<feature type="compositionally biased region" description="Low complexity" evidence="2">
    <location>
        <begin position="640"/>
        <end position="649"/>
    </location>
</feature>
<keyword evidence="6" id="KW-1185">Reference proteome</keyword>
<dbReference type="PROSITE" id="PS51186">
    <property type="entry name" value="GNAT"/>
    <property type="match status" value="1"/>
</dbReference>
<dbReference type="SUPFAM" id="SSF55729">
    <property type="entry name" value="Acyl-CoA N-acyltransferases (Nat)"/>
    <property type="match status" value="1"/>
</dbReference>
<protein>
    <submittedName>
        <fullName evidence="5">GNAT family N-acetyltransferase</fullName>
    </submittedName>
</protein>
<organism evidence="5 6">
    <name type="scientific">Pengzhenrongella frigida</name>
    <dbReference type="NCBI Taxonomy" id="1259133"/>
    <lineage>
        <taxon>Bacteria</taxon>
        <taxon>Bacillati</taxon>
        <taxon>Actinomycetota</taxon>
        <taxon>Actinomycetes</taxon>
        <taxon>Micrococcales</taxon>
        <taxon>Pengzhenrongella</taxon>
    </lineage>
</organism>
<dbReference type="GO" id="GO:0016747">
    <property type="term" value="F:acyltransferase activity, transferring groups other than amino-acyl groups"/>
    <property type="evidence" value="ECO:0007669"/>
    <property type="project" value="InterPro"/>
</dbReference>
<dbReference type="RefSeq" id="WP_130103329.1">
    <property type="nucleotide sequence ID" value="NZ_SDWW01000036.1"/>
</dbReference>
<dbReference type="CDD" id="cd04301">
    <property type="entry name" value="NAT_SF"/>
    <property type="match status" value="1"/>
</dbReference>
<dbReference type="Pfam" id="PF13549">
    <property type="entry name" value="ATP-grasp_5"/>
    <property type="match status" value="1"/>
</dbReference>
<dbReference type="GO" id="GO:0046872">
    <property type="term" value="F:metal ion binding"/>
    <property type="evidence" value="ECO:0007669"/>
    <property type="project" value="InterPro"/>
</dbReference>
<evidence type="ECO:0000259" key="3">
    <source>
        <dbReference type="PROSITE" id="PS50975"/>
    </source>
</evidence>
<sequence length="963" mass="99727">MAGPDDVSSALGASYPGDWEADVVLRDGATAHLRPIAPTDADALQAFHVGQSERSTYLRFFAPLQRLSERDLARFTNVDHRDRVALIIVQDLPPDPGVDPAGAGPREQIIGVGRYDRIGPDEAEIAFNIADAHHGRGLGSVLLEHLAAAARERGVRRFTAEVLPQNGRMIAVFREAGFDVSQTVDDGVVTVSFDIDPTDRSLAVMADREHRAEARSVQGLLGARSVLLIGQPDAIAGSAVDLLFRRGFESVTSGGFDVVHVLGAGRPADGDEGGAVRYWARLEDVPGPVDLAVVALPASQVVAVVRQFAPLSIRGIVVLSTGFAETGAAGLALQRALVRTAHAGGMRLVGPASYGFFSATVEPPVNASLAERLPPPGNIGLFCQSAPMAVPILASVEHRALGVSSFFSSGHRADVSGNDLMQFWHEDPATQVVGMVLESIGNPRKFSRIARRLAAVKPVVVVTAGQSGHVVPPGHAVRATRSPRRTLEEMFRQSGVIRAQNTHRMLDIVQLVAHQPLPSGDRVGIVAGSSSLAALVAEAAAAAGLDHEGRVVMVTEDTDDVALNAAIRALYADGSCDVVVAVHVPTVGAASPRLAHAVATAAAGSGVTTVACVLGLHGVTAALTAVGPVGPVAAGDPVAADGSAAVGDPGPDPDSDSDSDSASAAVPEPAAAASRPWTVPAYSTPEAAVAALGAVVQYAAWRAVDRGRLVRPLGTDRPRARALVRQHLPATLGTGPVDLAPAVAVELVACYGIEVWAGRIVATADEAVAAAEELGWPVALKSTSPLLRHRADLGGVRLDIADPDELRVAVEHLFGRARQIGAAGVPLEVQRMAPSGVACVVRSAEDPLFGPVVSFGLAGDAVDLLGDIAYGIPPLTDVDVADLVRSARAAPRLFGYRGLPSADVAALEDVIARVSVMAADLPELRSLELHPVVVGETGAAVLSVTVQLEEATRADGTRRALPA</sequence>
<feature type="compositionally biased region" description="Low complexity" evidence="2">
    <location>
        <begin position="660"/>
        <end position="673"/>
    </location>
</feature>
<evidence type="ECO:0000256" key="1">
    <source>
        <dbReference type="PROSITE-ProRule" id="PRU00409"/>
    </source>
</evidence>
<accession>A0A4Q5MXF5</accession>
<evidence type="ECO:0000259" key="4">
    <source>
        <dbReference type="PROSITE" id="PS51186"/>
    </source>
</evidence>
<dbReference type="InterPro" id="IPR011761">
    <property type="entry name" value="ATP-grasp"/>
</dbReference>
<dbReference type="AlphaFoldDB" id="A0A4Q5MXF5"/>
<feature type="domain" description="N-acetyltransferase" evidence="4">
    <location>
        <begin position="62"/>
        <end position="196"/>
    </location>
</feature>
<feature type="region of interest" description="Disordered" evidence="2">
    <location>
        <begin position="640"/>
        <end position="677"/>
    </location>
</feature>
<dbReference type="InterPro" id="IPR003781">
    <property type="entry name" value="CoA-bd"/>
</dbReference>
<evidence type="ECO:0000313" key="6">
    <source>
        <dbReference type="Proteomes" id="UP000293764"/>
    </source>
</evidence>
<dbReference type="Gene3D" id="3.40.630.30">
    <property type="match status" value="1"/>
</dbReference>
<dbReference type="EMBL" id="SDWW01000036">
    <property type="protein sequence ID" value="RYV50338.1"/>
    <property type="molecule type" value="Genomic_DNA"/>
</dbReference>
<dbReference type="InterPro" id="IPR016181">
    <property type="entry name" value="Acyl_CoA_acyltransferase"/>
</dbReference>
<dbReference type="PANTHER" id="PTHR42793:SF1">
    <property type="entry name" value="PEPTIDYL-LYSINE N-ACETYLTRANSFERASE PATZ"/>
    <property type="match status" value="1"/>
</dbReference>
<dbReference type="SUPFAM" id="SSF56059">
    <property type="entry name" value="Glutathione synthetase ATP-binding domain-like"/>
    <property type="match status" value="1"/>
</dbReference>
<dbReference type="GO" id="GO:0005524">
    <property type="term" value="F:ATP binding"/>
    <property type="evidence" value="ECO:0007669"/>
    <property type="project" value="UniProtKB-UniRule"/>
</dbReference>
<dbReference type="Gene3D" id="3.30.1490.20">
    <property type="entry name" value="ATP-grasp fold, A domain"/>
    <property type="match status" value="1"/>
</dbReference>
<evidence type="ECO:0000256" key="2">
    <source>
        <dbReference type="SAM" id="MobiDB-lite"/>
    </source>
</evidence>
<dbReference type="SMART" id="SM00881">
    <property type="entry name" value="CoA_binding"/>
    <property type="match status" value="1"/>
</dbReference>
<dbReference type="Pfam" id="PF13380">
    <property type="entry name" value="CoA_binding_2"/>
    <property type="match status" value="1"/>
</dbReference>
<gene>
    <name evidence="5" type="ORF">EUA98_14110</name>
</gene>
<dbReference type="Pfam" id="PF13607">
    <property type="entry name" value="Succ_CoA_lig"/>
    <property type="match status" value="1"/>
</dbReference>
<dbReference type="Gene3D" id="3.40.50.720">
    <property type="entry name" value="NAD(P)-binding Rossmann-like Domain"/>
    <property type="match status" value="1"/>
</dbReference>
<feature type="domain" description="ATP-grasp" evidence="3">
    <location>
        <begin position="745"/>
        <end position="950"/>
    </location>
</feature>
<keyword evidence="1" id="KW-0067">ATP-binding</keyword>
<reference evidence="5 6" key="1">
    <citation type="submission" date="2019-01" db="EMBL/GenBank/DDBJ databases">
        <title>Novel species of Cellulomonas.</title>
        <authorList>
            <person name="Liu Q."/>
            <person name="Xin Y.-H."/>
        </authorList>
    </citation>
    <scope>NUCLEOTIDE SEQUENCE [LARGE SCALE GENOMIC DNA]</scope>
    <source>
        <strain evidence="5 6">HLT2-17</strain>
    </source>
</reference>
<comment type="caution">
    <text evidence="5">The sequence shown here is derived from an EMBL/GenBank/DDBJ whole genome shotgun (WGS) entry which is preliminary data.</text>
</comment>